<dbReference type="PRINTS" id="PR00400">
    <property type="entry name" value="TETREPRESSOR"/>
</dbReference>
<dbReference type="SUPFAM" id="SSF46689">
    <property type="entry name" value="Homeodomain-like"/>
    <property type="match status" value="1"/>
</dbReference>
<keyword evidence="1" id="KW-0805">Transcription regulation</keyword>
<evidence type="ECO:0000313" key="6">
    <source>
        <dbReference type="EMBL" id="MCD2194728.1"/>
    </source>
</evidence>
<dbReference type="EMBL" id="JAJNDB010000002">
    <property type="protein sequence ID" value="MCD2194728.1"/>
    <property type="molecule type" value="Genomic_DNA"/>
</dbReference>
<dbReference type="InterPro" id="IPR009057">
    <property type="entry name" value="Homeodomain-like_sf"/>
</dbReference>
<dbReference type="SUPFAM" id="SSF48498">
    <property type="entry name" value="Tetracyclin repressor-like, C-terminal domain"/>
    <property type="match status" value="1"/>
</dbReference>
<comment type="caution">
    <text evidence="6">The sequence shown here is derived from an EMBL/GenBank/DDBJ whole genome shotgun (WGS) entry which is preliminary data.</text>
</comment>
<evidence type="ECO:0000256" key="3">
    <source>
        <dbReference type="ARBA" id="ARBA00023163"/>
    </source>
</evidence>
<evidence type="ECO:0000313" key="7">
    <source>
        <dbReference type="Proteomes" id="UP001199469"/>
    </source>
</evidence>
<keyword evidence="3" id="KW-0804">Transcription</keyword>
<evidence type="ECO:0000256" key="4">
    <source>
        <dbReference type="PROSITE-ProRule" id="PRU00335"/>
    </source>
</evidence>
<dbReference type="PRINTS" id="PR00455">
    <property type="entry name" value="HTHTETR"/>
</dbReference>
<dbReference type="Pfam" id="PF00440">
    <property type="entry name" value="TetR_N"/>
    <property type="match status" value="1"/>
</dbReference>
<feature type="DNA-binding region" description="H-T-H motif" evidence="4">
    <location>
        <begin position="31"/>
        <end position="50"/>
    </location>
</feature>
<name>A0ABS8P9N6_9PSEU</name>
<evidence type="ECO:0000259" key="5">
    <source>
        <dbReference type="PROSITE" id="PS50977"/>
    </source>
</evidence>
<dbReference type="PANTHER" id="PTHR30055">
    <property type="entry name" value="HTH-TYPE TRANSCRIPTIONAL REGULATOR RUTR"/>
    <property type="match status" value="1"/>
</dbReference>
<keyword evidence="2 4" id="KW-0238">DNA-binding</keyword>
<organism evidence="6 7">
    <name type="scientific">Actinomycetospora endophytica</name>
    <dbReference type="NCBI Taxonomy" id="2291215"/>
    <lineage>
        <taxon>Bacteria</taxon>
        <taxon>Bacillati</taxon>
        <taxon>Actinomycetota</taxon>
        <taxon>Actinomycetes</taxon>
        <taxon>Pseudonocardiales</taxon>
        <taxon>Pseudonocardiaceae</taxon>
        <taxon>Actinomycetospora</taxon>
    </lineage>
</organism>
<dbReference type="InterPro" id="IPR036271">
    <property type="entry name" value="Tet_transcr_reg_TetR-rel_C_sf"/>
</dbReference>
<dbReference type="InterPro" id="IPR050109">
    <property type="entry name" value="HTH-type_TetR-like_transc_reg"/>
</dbReference>
<evidence type="ECO:0000256" key="1">
    <source>
        <dbReference type="ARBA" id="ARBA00023015"/>
    </source>
</evidence>
<dbReference type="Gene3D" id="1.10.357.10">
    <property type="entry name" value="Tetracycline Repressor, domain 2"/>
    <property type="match status" value="1"/>
</dbReference>
<dbReference type="PROSITE" id="PS50977">
    <property type="entry name" value="HTH_TETR_2"/>
    <property type="match status" value="1"/>
</dbReference>
<reference evidence="6 7" key="1">
    <citation type="submission" date="2021-11" db="EMBL/GenBank/DDBJ databases">
        <title>Draft genome sequence of Actinomycetospora sp. SF1 isolated from the rhizosphere soil.</title>
        <authorList>
            <person name="Duangmal K."/>
            <person name="Chantavorakit T."/>
        </authorList>
    </citation>
    <scope>NUCLEOTIDE SEQUENCE [LARGE SCALE GENOMIC DNA]</scope>
    <source>
        <strain evidence="6 7">TBRC 5722</strain>
    </source>
</reference>
<proteinExistence type="predicted"/>
<feature type="domain" description="HTH tetR-type" evidence="5">
    <location>
        <begin position="8"/>
        <end position="68"/>
    </location>
</feature>
<dbReference type="PANTHER" id="PTHR30055:SF151">
    <property type="entry name" value="TRANSCRIPTIONAL REGULATORY PROTEIN"/>
    <property type="match status" value="1"/>
</dbReference>
<accession>A0ABS8P9N6</accession>
<sequence>MPRPSRPILSRDSIVEGALRIMDRDGFSGFTLPRLGHELGVRTPSLYYHFRDRAELLSGVARGIVEQTALPPTPTEGHWDAWFVELAVNFRRAALRHSNAVPVLLQFLPHDVMTDLYENAAALLDRSGDLDPTHRLLLLEGLEKLTIGAIVVEALRASDQPRAFDSVDPATHPRLAEAGAQSADAEDLFRQTARTFVRGVRNPSN</sequence>
<keyword evidence="7" id="KW-1185">Reference proteome</keyword>
<dbReference type="InterPro" id="IPR001647">
    <property type="entry name" value="HTH_TetR"/>
</dbReference>
<protein>
    <submittedName>
        <fullName evidence="6">TetR family transcriptional regulator</fullName>
    </submittedName>
</protein>
<dbReference type="RefSeq" id="WP_230734961.1">
    <property type="nucleotide sequence ID" value="NZ_JAJNDB010000002.1"/>
</dbReference>
<gene>
    <name evidence="6" type="ORF">LQ327_15250</name>
</gene>
<dbReference type="Proteomes" id="UP001199469">
    <property type="component" value="Unassembled WGS sequence"/>
</dbReference>
<dbReference type="InterPro" id="IPR003012">
    <property type="entry name" value="Tet_transcr_reg_TetR"/>
</dbReference>
<evidence type="ECO:0000256" key="2">
    <source>
        <dbReference type="ARBA" id="ARBA00023125"/>
    </source>
</evidence>